<evidence type="ECO:0000256" key="4">
    <source>
        <dbReference type="ARBA" id="ARBA00071664"/>
    </source>
</evidence>
<dbReference type="FunFam" id="4.10.410.60:FF:000001">
    <property type="entry name" value="50S ribosomal protein L35"/>
    <property type="match status" value="1"/>
</dbReference>
<evidence type="ECO:0000256" key="2">
    <source>
        <dbReference type="ARBA" id="ARBA00022980"/>
    </source>
</evidence>
<dbReference type="GO" id="GO:0006412">
    <property type="term" value="P:translation"/>
    <property type="evidence" value="ECO:0007669"/>
    <property type="project" value="UniProtKB-UniRule"/>
</dbReference>
<evidence type="ECO:0000256" key="6">
    <source>
        <dbReference type="RuleBase" id="RU000568"/>
    </source>
</evidence>
<dbReference type="GO" id="GO:0022625">
    <property type="term" value="C:cytosolic large ribosomal subunit"/>
    <property type="evidence" value="ECO:0007669"/>
    <property type="project" value="TreeGrafter"/>
</dbReference>
<name>A0A1N7QTP5_9BACT</name>
<dbReference type="PANTHER" id="PTHR33343">
    <property type="entry name" value="54S RIBOSOMAL PROTEIN BL35M"/>
    <property type="match status" value="1"/>
</dbReference>
<sequence>MLPLQPQIGKHYPYGSTRVPSVRERQQGVILPDYYFMPKVKTNSSAKKRFKVTATGEISYQKPFKRHILTKKSTKRKRAMRVKGVVGAPNKDFVMRLLRLK</sequence>
<keyword evidence="2 5" id="KW-0689">Ribosomal protein</keyword>
<dbReference type="PROSITE" id="PS00936">
    <property type="entry name" value="RIBOSOMAL_L35"/>
    <property type="match status" value="1"/>
</dbReference>
<keyword evidence="3 5" id="KW-0687">Ribonucleoprotein</keyword>
<evidence type="ECO:0000313" key="8">
    <source>
        <dbReference type="Proteomes" id="UP000186917"/>
    </source>
</evidence>
<evidence type="ECO:0000313" key="7">
    <source>
        <dbReference type="EMBL" id="SIT25857.1"/>
    </source>
</evidence>
<dbReference type="InterPro" id="IPR037229">
    <property type="entry name" value="Ribosomal_bL35_sf"/>
</dbReference>
<dbReference type="Proteomes" id="UP000186917">
    <property type="component" value="Unassembled WGS sequence"/>
</dbReference>
<dbReference type="GO" id="GO:0003735">
    <property type="term" value="F:structural constituent of ribosome"/>
    <property type="evidence" value="ECO:0007669"/>
    <property type="project" value="InterPro"/>
</dbReference>
<evidence type="ECO:0000256" key="5">
    <source>
        <dbReference type="HAMAP-Rule" id="MF_00514"/>
    </source>
</evidence>
<dbReference type="InterPro" id="IPR021137">
    <property type="entry name" value="Ribosomal_bL35-like"/>
</dbReference>
<dbReference type="SUPFAM" id="SSF143034">
    <property type="entry name" value="L35p-like"/>
    <property type="match status" value="1"/>
</dbReference>
<protein>
    <recommendedName>
        <fullName evidence="4 5">Large ribosomal subunit protein bL35</fullName>
    </recommendedName>
</protein>
<evidence type="ECO:0000256" key="1">
    <source>
        <dbReference type="ARBA" id="ARBA00006598"/>
    </source>
</evidence>
<organism evidence="7 8">
    <name type="scientific">Filimonas lacunae</name>
    <dbReference type="NCBI Taxonomy" id="477680"/>
    <lineage>
        <taxon>Bacteria</taxon>
        <taxon>Pseudomonadati</taxon>
        <taxon>Bacteroidota</taxon>
        <taxon>Chitinophagia</taxon>
        <taxon>Chitinophagales</taxon>
        <taxon>Chitinophagaceae</taxon>
        <taxon>Filimonas</taxon>
    </lineage>
</organism>
<accession>A0A1N7QTP5</accession>
<dbReference type="PRINTS" id="PR00064">
    <property type="entry name" value="RIBOSOMALL35"/>
</dbReference>
<gene>
    <name evidence="5" type="primary">rpmI</name>
    <name evidence="7" type="ORF">SAMN05421788_106397</name>
</gene>
<evidence type="ECO:0000256" key="3">
    <source>
        <dbReference type="ARBA" id="ARBA00023274"/>
    </source>
</evidence>
<comment type="similarity">
    <text evidence="1 5 6">Belongs to the bacterial ribosomal protein bL35 family.</text>
</comment>
<dbReference type="STRING" id="477680.SAMN05421788_106397"/>
<dbReference type="HAMAP" id="MF_00514">
    <property type="entry name" value="Ribosomal_bL35"/>
    <property type="match status" value="1"/>
</dbReference>
<dbReference type="PANTHER" id="PTHR33343:SF1">
    <property type="entry name" value="LARGE RIBOSOMAL SUBUNIT PROTEIN BL35M"/>
    <property type="match status" value="1"/>
</dbReference>
<dbReference type="InterPro" id="IPR001706">
    <property type="entry name" value="Ribosomal_bL35"/>
</dbReference>
<dbReference type="NCBIfam" id="TIGR00001">
    <property type="entry name" value="rpmI_bact"/>
    <property type="match status" value="1"/>
</dbReference>
<dbReference type="Pfam" id="PF01632">
    <property type="entry name" value="Ribosomal_L35p"/>
    <property type="match status" value="1"/>
</dbReference>
<reference evidence="8" key="1">
    <citation type="submission" date="2017-01" db="EMBL/GenBank/DDBJ databases">
        <authorList>
            <person name="Varghese N."/>
            <person name="Submissions S."/>
        </authorList>
    </citation>
    <scope>NUCLEOTIDE SEQUENCE [LARGE SCALE GENOMIC DNA]</scope>
    <source>
        <strain evidence="8">DSM 21054</strain>
    </source>
</reference>
<keyword evidence="8" id="KW-1185">Reference proteome</keyword>
<dbReference type="AlphaFoldDB" id="A0A1N7QTP5"/>
<dbReference type="InterPro" id="IPR018265">
    <property type="entry name" value="Ribosomal_bL35_CS"/>
</dbReference>
<proteinExistence type="inferred from homology"/>
<dbReference type="Gene3D" id="4.10.410.60">
    <property type="match status" value="1"/>
</dbReference>
<dbReference type="EMBL" id="FTOR01000006">
    <property type="protein sequence ID" value="SIT25857.1"/>
    <property type="molecule type" value="Genomic_DNA"/>
</dbReference>